<protein>
    <submittedName>
        <fullName evidence="1">Uncharacterized protein</fullName>
    </submittedName>
</protein>
<reference evidence="1" key="1">
    <citation type="journal article" date="2020" name="Stud. Mycol.">
        <title>101 Dothideomycetes genomes: a test case for predicting lifestyles and emergence of pathogens.</title>
        <authorList>
            <person name="Haridas S."/>
            <person name="Albert R."/>
            <person name="Binder M."/>
            <person name="Bloem J."/>
            <person name="Labutti K."/>
            <person name="Salamov A."/>
            <person name="Andreopoulos B."/>
            <person name="Baker S."/>
            <person name="Barry K."/>
            <person name="Bills G."/>
            <person name="Bluhm B."/>
            <person name="Cannon C."/>
            <person name="Castanera R."/>
            <person name="Culley D."/>
            <person name="Daum C."/>
            <person name="Ezra D."/>
            <person name="Gonzalez J."/>
            <person name="Henrissat B."/>
            <person name="Kuo A."/>
            <person name="Liang C."/>
            <person name="Lipzen A."/>
            <person name="Lutzoni F."/>
            <person name="Magnuson J."/>
            <person name="Mondo S."/>
            <person name="Nolan M."/>
            <person name="Ohm R."/>
            <person name="Pangilinan J."/>
            <person name="Park H.-J."/>
            <person name="Ramirez L."/>
            <person name="Alfaro M."/>
            <person name="Sun H."/>
            <person name="Tritt A."/>
            <person name="Yoshinaga Y."/>
            <person name="Zwiers L.-H."/>
            <person name="Turgeon B."/>
            <person name="Goodwin S."/>
            <person name="Spatafora J."/>
            <person name="Crous P."/>
            <person name="Grigoriev I."/>
        </authorList>
    </citation>
    <scope>NUCLEOTIDE SEQUENCE</scope>
    <source>
        <strain evidence="1">CBS 109.77</strain>
    </source>
</reference>
<sequence length="133" mass="15078">MDYVVVIALHMFFTCPTNEAISYTVRYSKMRRRTSVIQKNIVQRWVSSSLCKRMWAAPKRGVISKRSQTSQIGVGEGIVRYGVGFDLSIHRLFPRLGNCVHTPYVTSVMMMLPVFVPGLVLKVQDVALLVKKS</sequence>
<evidence type="ECO:0000313" key="2">
    <source>
        <dbReference type="Proteomes" id="UP000799757"/>
    </source>
</evidence>
<evidence type="ECO:0000313" key="1">
    <source>
        <dbReference type="EMBL" id="KAF2793272.1"/>
    </source>
</evidence>
<proteinExistence type="predicted"/>
<name>A0A6A6XA23_9PLEO</name>
<accession>A0A6A6XA23</accession>
<organism evidence="1 2">
    <name type="scientific">Melanomma pulvis-pyrius CBS 109.77</name>
    <dbReference type="NCBI Taxonomy" id="1314802"/>
    <lineage>
        <taxon>Eukaryota</taxon>
        <taxon>Fungi</taxon>
        <taxon>Dikarya</taxon>
        <taxon>Ascomycota</taxon>
        <taxon>Pezizomycotina</taxon>
        <taxon>Dothideomycetes</taxon>
        <taxon>Pleosporomycetidae</taxon>
        <taxon>Pleosporales</taxon>
        <taxon>Melanommataceae</taxon>
        <taxon>Melanomma</taxon>
    </lineage>
</organism>
<dbReference type="Proteomes" id="UP000799757">
    <property type="component" value="Unassembled WGS sequence"/>
</dbReference>
<dbReference type="AlphaFoldDB" id="A0A6A6XA23"/>
<dbReference type="EMBL" id="MU001935">
    <property type="protein sequence ID" value="KAF2793272.1"/>
    <property type="molecule type" value="Genomic_DNA"/>
</dbReference>
<gene>
    <name evidence="1" type="ORF">K505DRAFT_42733</name>
</gene>
<keyword evidence="2" id="KW-1185">Reference proteome</keyword>